<comment type="caution">
    <text evidence="5">The sequence shown here is derived from an EMBL/GenBank/DDBJ whole genome shotgun (WGS) entry which is preliminary data.</text>
</comment>
<feature type="repeat" description="ANK" evidence="3">
    <location>
        <begin position="429"/>
        <end position="461"/>
    </location>
</feature>
<evidence type="ECO:0000313" key="6">
    <source>
        <dbReference type="Proteomes" id="UP000649617"/>
    </source>
</evidence>
<dbReference type="InterPro" id="IPR050745">
    <property type="entry name" value="Multifunctional_regulatory"/>
</dbReference>
<dbReference type="OrthoDB" id="194358at2759"/>
<keyword evidence="2 3" id="KW-0040">ANK repeat</keyword>
<dbReference type="AlphaFoldDB" id="A0A812W773"/>
<dbReference type="Pfam" id="PF00023">
    <property type="entry name" value="Ank"/>
    <property type="match status" value="2"/>
</dbReference>
<feature type="repeat" description="ANK" evidence="3">
    <location>
        <begin position="664"/>
        <end position="693"/>
    </location>
</feature>
<feature type="repeat" description="ANK" evidence="3">
    <location>
        <begin position="598"/>
        <end position="630"/>
    </location>
</feature>
<dbReference type="InterPro" id="IPR002110">
    <property type="entry name" value="Ankyrin_rpt"/>
</dbReference>
<name>A0A812W773_SYMPI</name>
<feature type="repeat" description="ANK" evidence="3">
    <location>
        <begin position="565"/>
        <end position="597"/>
    </location>
</feature>
<proteinExistence type="predicted"/>
<evidence type="ECO:0000256" key="2">
    <source>
        <dbReference type="ARBA" id="ARBA00023043"/>
    </source>
</evidence>
<gene>
    <name evidence="5" type="primary">ANKRD50</name>
    <name evidence="5" type="ORF">SPIL2461_LOCUS17837</name>
</gene>
<dbReference type="Gene3D" id="1.25.40.20">
    <property type="entry name" value="Ankyrin repeat-containing domain"/>
    <property type="match status" value="4"/>
</dbReference>
<dbReference type="PROSITE" id="PS50297">
    <property type="entry name" value="ANK_REP_REGION"/>
    <property type="match status" value="7"/>
</dbReference>
<keyword evidence="4" id="KW-0732">Signal</keyword>
<accession>A0A812W773</accession>
<evidence type="ECO:0000256" key="3">
    <source>
        <dbReference type="PROSITE-ProRule" id="PRU00023"/>
    </source>
</evidence>
<dbReference type="PANTHER" id="PTHR24189:SF50">
    <property type="entry name" value="ANKYRIN REPEAT AND SOCS BOX PROTEIN 2"/>
    <property type="match status" value="1"/>
</dbReference>
<evidence type="ECO:0000256" key="4">
    <source>
        <dbReference type="SAM" id="SignalP"/>
    </source>
</evidence>
<feature type="repeat" description="ANK" evidence="3">
    <location>
        <begin position="396"/>
        <end position="428"/>
    </location>
</feature>
<dbReference type="PANTHER" id="PTHR24189">
    <property type="entry name" value="MYOTROPHIN"/>
    <property type="match status" value="1"/>
</dbReference>
<dbReference type="InterPro" id="IPR036770">
    <property type="entry name" value="Ankyrin_rpt-contain_sf"/>
</dbReference>
<dbReference type="Pfam" id="PF12796">
    <property type="entry name" value="Ank_2"/>
    <property type="match status" value="2"/>
</dbReference>
<dbReference type="EMBL" id="CAJNIZ010043411">
    <property type="protein sequence ID" value="CAE7659446.1"/>
    <property type="molecule type" value="Genomic_DNA"/>
</dbReference>
<organism evidence="5 6">
    <name type="scientific">Symbiodinium pilosum</name>
    <name type="common">Dinoflagellate</name>
    <dbReference type="NCBI Taxonomy" id="2952"/>
    <lineage>
        <taxon>Eukaryota</taxon>
        <taxon>Sar</taxon>
        <taxon>Alveolata</taxon>
        <taxon>Dinophyceae</taxon>
        <taxon>Suessiales</taxon>
        <taxon>Symbiodiniaceae</taxon>
        <taxon>Symbiodinium</taxon>
    </lineage>
</organism>
<feature type="chain" id="PRO_5032483697" evidence="4">
    <location>
        <begin position="22"/>
        <end position="693"/>
    </location>
</feature>
<feature type="repeat" description="ANK" evidence="3">
    <location>
        <begin position="462"/>
        <end position="494"/>
    </location>
</feature>
<feature type="signal peptide" evidence="4">
    <location>
        <begin position="1"/>
        <end position="21"/>
    </location>
</feature>
<dbReference type="Proteomes" id="UP000649617">
    <property type="component" value="Unassembled WGS sequence"/>
</dbReference>
<sequence length="693" mass="75684">MARQCVFSALAALAFVASAGALRTEVADVAGSSDAPWSDVAPVCAKSIQAELEERLALLGSVPAQLVSDPEHEDVQSMELLHEIRVSWAQGGGQEGCKGQLGGLLASLAAACEEASPEEHYVFKYYKPKLPQKTCAASSDDLFIYGQRLVEALQVPEEEVLEKKLTPEVAKLVQSLYFLRTGWCPWPPPTTRRYFGPASGHFMDNMWSFSSMAFVMRKRAKTQGTVVALVNKAMEGPRALQDSVLFQHELPTLGVAAGGLGFWAPQVLLLDLQGTCNQTSPALRKQLFARLTSWWQKKQELRWSAANFARRSRLEWRCVDCPPPCRLNLNLEKKQNDKMVSELLRVSSPLGLLGFGSGMQADDGQTPLSMATILGTKEMVEMLVSHGAWLDSRMNDGEEPLHHAATAQDQHIASLLLQNKAPVNSQDAMGWTPLTRAAIAGREDIVEQLLEHKAHVDVEDLHGRTALLLTADEGHTEIAALLLQSRARVDARLENAEGPLHAAVVQHAVQGDASLVDLLLKSRAKVDARDPEGYTALGAAVNLEDEDAVRLLLQHRAQADKIQPGNSTPLHVAAAQGTTKLAEMLLENRAEVDSMEVDGATPLERAYVFGNVEVAAALLEHRADPNFRMPASEPLLVRATHAHEANFVSLLVQHKAEVNIKDQEGQTPVDWARSKGYTDLVELLLQSASQANF</sequence>
<keyword evidence="1" id="KW-0677">Repeat</keyword>
<reference evidence="5" key="1">
    <citation type="submission" date="2021-02" db="EMBL/GenBank/DDBJ databases">
        <authorList>
            <person name="Dougan E. K."/>
            <person name="Rhodes N."/>
            <person name="Thang M."/>
            <person name="Chan C."/>
        </authorList>
    </citation>
    <scope>NUCLEOTIDE SEQUENCE</scope>
</reference>
<evidence type="ECO:0000256" key="1">
    <source>
        <dbReference type="ARBA" id="ARBA00022737"/>
    </source>
</evidence>
<protein>
    <submittedName>
        <fullName evidence="5">ANKRD50 protein</fullName>
    </submittedName>
</protein>
<evidence type="ECO:0000313" key="5">
    <source>
        <dbReference type="EMBL" id="CAE7659446.1"/>
    </source>
</evidence>
<feature type="repeat" description="ANK" evidence="3">
    <location>
        <begin position="363"/>
        <end position="395"/>
    </location>
</feature>
<feature type="repeat" description="ANK" evidence="3">
    <location>
        <begin position="495"/>
        <end position="531"/>
    </location>
</feature>
<dbReference type="SUPFAM" id="SSF48403">
    <property type="entry name" value="Ankyrin repeat"/>
    <property type="match status" value="1"/>
</dbReference>
<dbReference type="SMART" id="SM00248">
    <property type="entry name" value="ANK"/>
    <property type="match status" value="10"/>
</dbReference>
<keyword evidence="6" id="KW-1185">Reference proteome</keyword>
<dbReference type="PROSITE" id="PS50088">
    <property type="entry name" value="ANK_REPEAT"/>
    <property type="match status" value="8"/>
</dbReference>